<sequence length="784" mass="87065">SQLTSSLSDIHALDEHLLSGSVFVDLGCTCRRLGRTGRWAVCRRFCTDASCTGMAPSGARPRPGIERVHGWLSQKLTKLDVGQDPGSPPGMRRRRRPPRQRRGSEWIVWDRALLRFAHAEPDGRRCRGSCREFSRLGGVEKRSTRDSGEQGIVGKRHHAASGGGRPLPRSRISSPALCSRRRAAPTPGPEHVGHRCRRLALESARRKLACRLGIVVISSSSLDATCGRAAGRDRRSGQFNFRILLGLGHAGTPDSIRCLSISLAGGIWLVQPALSDGYLAFFARCVRSWMRLSRWMPLRVVRIGKKYWHVLSTRITAASLKPRRAVLDLHHVNKCLSNTSTNDCRIGCREYTWTLMRFVVILRMPESRCIAESNDKRIQEANDRANKMLKDVPQQRWSRVQRARDEEDPEIELVQGLFSAIGSISGAWSSDDASGVSRFERKRRTMTDVFPGPGLGAAPACCQAGVVKEVAARAAAAPDAMHLDAKPYTKRLNSDMDPRHRLRPGQHVQGRAGPCFHIHPDAFLGEQGAAPRIPGGEPILAGRRVGQLLRQHSVDAFYSGTRTSAGRCHSGYSWALCRNLRHTAKDLFGAPPARVQAKSKIPSALQAENVLTSMNVTSEEPRRGAPRSLQRCREILGVGLSSNSRDRVEKAIRRNDDELRNTERTERRLYRLAWRRLCAAAATASQSQQQQQRDEQTDQPGAPPQTDGQFPLANPFHAELGGQQRPCLTETDVKQLTAAAKAADPRLTACRRRPELSPLLKPKPNFRLTADGHFNSCWMSNCFR</sequence>
<feature type="region of interest" description="Disordered" evidence="1">
    <location>
        <begin position="139"/>
        <end position="193"/>
    </location>
</feature>
<evidence type="ECO:0000313" key="2">
    <source>
        <dbReference type="Proteomes" id="UP000095280"/>
    </source>
</evidence>
<evidence type="ECO:0000313" key="3">
    <source>
        <dbReference type="WBParaSite" id="maker-uti_cns_0038039-snap-gene-0.2-mRNA-1"/>
    </source>
</evidence>
<reference evidence="3" key="1">
    <citation type="submission" date="2016-11" db="UniProtKB">
        <authorList>
            <consortium name="WormBaseParasite"/>
        </authorList>
    </citation>
    <scope>IDENTIFICATION</scope>
</reference>
<feature type="region of interest" description="Disordered" evidence="1">
    <location>
        <begin position="683"/>
        <end position="715"/>
    </location>
</feature>
<keyword evidence="2" id="KW-1185">Reference proteome</keyword>
<accession>A0A1I8IY06</accession>
<feature type="compositionally biased region" description="Basic and acidic residues" evidence="1">
    <location>
        <begin position="139"/>
        <end position="148"/>
    </location>
</feature>
<dbReference type="Proteomes" id="UP000095280">
    <property type="component" value="Unplaced"/>
</dbReference>
<feature type="region of interest" description="Disordered" evidence="1">
    <location>
        <begin position="78"/>
        <end position="102"/>
    </location>
</feature>
<feature type="compositionally biased region" description="Basic residues" evidence="1">
    <location>
        <begin position="91"/>
        <end position="101"/>
    </location>
</feature>
<proteinExistence type="predicted"/>
<dbReference type="AlphaFoldDB" id="A0A1I8IY06"/>
<name>A0A1I8IY06_9PLAT</name>
<organism evidence="2 3">
    <name type="scientific">Macrostomum lignano</name>
    <dbReference type="NCBI Taxonomy" id="282301"/>
    <lineage>
        <taxon>Eukaryota</taxon>
        <taxon>Metazoa</taxon>
        <taxon>Spiralia</taxon>
        <taxon>Lophotrochozoa</taxon>
        <taxon>Platyhelminthes</taxon>
        <taxon>Rhabditophora</taxon>
        <taxon>Macrostomorpha</taxon>
        <taxon>Macrostomida</taxon>
        <taxon>Macrostomidae</taxon>
        <taxon>Macrostomum</taxon>
    </lineage>
</organism>
<evidence type="ECO:0000256" key="1">
    <source>
        <dbReference type="SAM" id="MobiDB-lite"/>
    </source>
</evidence>
<dbReference type="WBParaSite" id="maker-uti_cns_0038039-snap-gene-0.2-mRNA-1">
    <property type="protein sequence ID" value="maker-uti_cns_0038039-snap-gene-0.2-mRNA-1"/>
    <property type="gene ID" value="maker-uti_cns_0038039-snap-gene-0.2"/>
</dbReference>
<protein>
    <submittedName>
        <fullName evidence="3">ANK_REP_REGION domain-containing protein</fullName>
    </submittedName>
</protein>